<reference evidence="12" key="2">
    <citation type="submission" date="2020-09" db="EMBL/GenBank/DDBJ databases">
        <authorList>
            <person name="Sun Q."/>
            <person name="Zhou Y."/>
        </authorList>
    </citation>
    <scope>NUCLEOTIDE SEQUENCE</scope>
    <source>
        <strain evidence="12">CGMCC 1.15478</strain>
    </source>
</reference>
<comment type="similarity">
    <text evidence="3">Belongs to the glycosyltransferase 2 family.</text>
</comment>
<dbReference type="SUPFAM" id="SSF53448">
    <property type="entry name" value="Nucleotide-diphospho-sugar transferases"/>
    <property type="match status" value="1"/>
</dbReference>
<sequence length="317" mass="34207">MTITPLRNEWICTNSWNRPMWSISDLVAAKNGRTVSVVLPALNEESTVSGVVQTITPLLGSLVDELIVLDSGSTDKTGVRARAAGATVITREDALPGLAPVAGKGEALWRGVAASSGDLIAFIDSDLINPDENFVPRLLGPLLTTSGIHLVKGYYRRPLVDGQAEHHHGGGRVTELVARPLLTSLRPELASVFQPLGGEYAATRELLTHVPFAPGYGVEIGLLLDTYHRWGIDAIGQVNLGVRKHRNRPLSDLGFMSRQIIATMMQRIGIADSGVGLTQYVPDGVSYQPVTAPVELEDRPPLVSLARHLRDDGRKRA</sequence>
<name>A0A916UDV1_9ACTN</name>
<feature type="domain" description="Glycosyltransferase 2-like" evidence="11">
    <location>
        <begin position="36"/>
        <end position="158"/>
    </location>
</feature>
<gene>
    <name evidence="12" type="primary">gpgS</name>
    <name evidence="12" type="ORF">GCM10011410_22720</name>
</gene>
<reference evidence="12" key="1">
    <citation type="journal article" date="2014" name="Int. J. Syst. Evol. Microbiol.">
        <title>Complete genome sequence of Corynebacterium casei LMG S-19264T (=DSM 44701T), isolated from a smear-ripened cheese.</title>
        <authorList>
            <consortium name="US DOE Joint Genome Institute (JGI-PGF)"/>
            <person name="Walter F."/>
            <person name="Albersmeier A."/>
            <person name="Kalinowski J."/>
            <person name="Ruckert C."/>
        </authorList>
    </citation>
    <scope>NUCLEOTIDE SEQUENCE</scope>
    <source>
        <strain evidence="12">CGMCC 1.15478</strain>
    </source>
</reference>
<evidence type="ECO:0000256" key="5">
    <source>
        <dbReference type="ARBA" id="ARBA00022679"/>
    </source>
</evidence>
<dbReference type="InterPro" id="IPR001173">
    <property type="entry name" value="Glyco_trans_2-like"/>
</dbReference>
<dbReference type="AlphaFoldDB" id="A0A916UDV1"/>
<dbReference type="InterPro" id="IPR050256">
    <property type="entry name" value="Glycosyltransferase_2"/>
</dbReference>
<evidence type="ECO:0000256" key="1">
    <source>
        <dbReference type="ARBA" id="ARBA00001936"/>
    </source>
</evidence>
<keyword evidence="6" id="KW-0460">Magnesium</keyword>
<evidence type="ECO:0000256" key="7">
    <source>
        <dbReference type="ARBA" id="ARBA00039022"/>
    </source>
</evidence>
<protein>
    <recommendedName>
        <fullName evidence="8">Glucosyl-3-phosphoglycerate synthase</fullName>
        <ecNumber evidence="7">2.4.1.266</ecNumber>
    </recommendedName>
</protein>
<keyword evidence="5" id="KW-0808">Transferase</keyword>
<evidence type="ECO:0000256" key="10">
    <source>
        <dbReference type="ARBA" id="ARBA00048997"/>
    </source>
</evidence>
<dbReference type="Pfam" id="PF00535">
    <property type="entry name" value="Glycos_transf_2"/>
    <property type="match status" value="1"/>
</dbReference>
<dbReference type="PANTHER" id="PTHR48090:SF10">
    <property type="entry name" value="GLUCOSYL-3-PHOSPHOGLYCERATE SYNTHASE"/>
    <property type="match status" value="1"/>
</dbReference>
<comment type="cofactor">
    <cofactor evidence="2">
        <name>Mg(2+)</name>
        <dbReference type="ChEBI" id="CHEBI:18420"/>
    </cofactor>
</comment>
<comment type="catalytic activity">
    <reaction evidence="10">
        <text>an NDP-alpha-D-glucose + (2R)-3-phosphoglycerate = (2R)-2-O-(alpha-D-glucopyranosyl)-3-phospho-glycerate + a ribonucleoside 5'-diphosphate + H(+)</text>
        <dbReference type="Rhea" id="RHEA:47244"/>
        <dbReference type="ChEBI" id="CHEBI:15378"/>
        <dbReference type="ChEBI" id="CHEBI:57930"/>
        <dbReference type="ChEBI" id="CHEBI:58272"/>
        <dbReference type="ChEBI" id="CHEBI:62600"/>
        <dbReference type="ChEBI" id="CHEBI:76533"/>
        <dbReference type="EC" id="2.4.1.266"/>
    </reaction>
    <physiologicalReaction direction="left-to-right" evidence="10">
        <dbReference type="Rhea" id="RHEA:47245"/>
    </physiologicalReaction>
</comment>
<evidence type="ECO:0000313" key="13">
    <source>
        <dbReference type="Proteomes" id="UP000641514"/>
    </source>
</evidence>
<dbReference type="EMBL" id="BMJH01000002">
    <property type="protein sequence ID" value="GGC69357.1"/>
    <property type="molecule type" value="Genomic_DNA"/>
</dbReference>
<keyword evidence="4" id="KW-0328">Glycosyltransferase</keyword>
<keyword evidence="13" id="KW-1185">Reference proteome</keyword>
<dbReference type="Proteomes" id="UP000641514">
    <property type="component" value="Unassembled WGS sequence"/>
</dbReference>
<dbReference type="RefSeq" id="WP_188674598.1">
    <property type="nucleotide sequence ID" value="NZ_BMJH01000002.1"/>
</dbReference>
<dbReference type="NCBIfam" id="NF010496">
    <property type="entry name" value="PRK13915.1"/>
    <property type="match status" value="1"/>
</dbReference>
<dbReference type="PANTHER" id="PTHR48090">
    <property type="entry name" value="UNDECAPRENYL-PHOSPHATE 4-DEOXY-4-FORMAMIDO-L-ARABINOSE TRANSFERASE-RELATED"/>
    <property type="match status" value="1"/>
</dbReference>
<evidence type="ECO:0000256" key="4">
    <source>
        <dbReference type="ARBA" id="ARBA00022676"/>
    </source>
</evidence>
<evidence type="ECO:0000256" key="9">
    <source>
        <dbReference type="ARBA" id="ARBA00048689"/>
    </source>
</evidence>
<evidence type="ECO:0000256" key="8">
    <source>
        <dbReference type="ARBA" id="ARBA00040894"/>
    </source>
</evidence>
<evidence type="ECO:0000256" key="3">
    <source>
        <dbReference type="ARBA" id="ARBA00006739"/>
    </source>
</evidence>
<proteinExistence type="inferred from homology"/>
<accession>A0A916UDV1</accession>
<organism evidence="12 13">
    <name type="scientific">Hoyosella rhizosphaerae</name>
    <dbReference type="NCBI Taxonomy" id="1755582"/>
    <lineage>
        <taxon>Bacteria</taxon>
        <taxon>Bacillati</taxon>
        <taxon>Actinomycetota</taxon>
        <taxon>Actinomycetes</taxon>
        <taxon>Mycobacteriales</taxon>
        <taxon>Hoyosellaceae</taxon>
        <taxon>Hoyosella</taxon>
    </lineage>
</organism>
<dbReference type="EC" id="2.4.1.266" evidence="7"/>
<evidence type="ECO:0000256" key="2">
    <source>
        <dbReference type="ARBA" id="ARBA00001946"/>
    </source>
</evidence>
<dbReference type="Gene3D" id="3.90.550.10">
    <property type="entry name" value="Spore Coat Polysaccharide Biosynthesis Protein SpsA, Chain A"/>
    <property type="match status" value="1"/>
</dbReference>
<evidence type="ECO:0000313" key="12">
    <source>
        <dbReference type="EMBL" id="GGC69357.1"/>
    </source>
</evidence>
<comment type="cofactor">
    <cofactor evidence="1">
        <name>Mn(2+)</name>
        <dbReference type="ChEBI" id="CHEBI:29035"/>
    </cofactor>
</comment>
<evidence type="ECO:0000256" key="6">
    <source>
        <dbReference type="ARBA" id="ARBA00022842"/>
    </source>
</evidence>
<comment type="catalytic activity">
    <reaction evidence="9">
        <text>(2R)-3-phosphoglycerate + UDP-alpha-D-glucose = (2R)-2-O-(alpha-D-glucopyranosyl)-3-phospho-glycerate + UDP + H(+)</text>
        <dbReference type="Rhea" id="RHEA:31319"/>
        <dbReference type="ChEBI" id="CHEBI:15378"/>
        <dbReference type="ChEBI" id="CHEBI:58223"/>
        <dbReference type="ChEBI" id="CHEBI:58272"/>
        <dbReference type="ChEBI" id="CHEBI:58885"/>
        <dbReference type="ChEBI" id="CHEBI:62600"/>
        <dbReference type="EC" id="2.4.1.266"/>
    </reaction>
    <physiologicalReaction direction="left-to-right" evidence="9">
        <dbReference type="Rhea" id="RHEA:31320"/>
    </physiologicalReaction>
</comment>
<dbReference type="GO" id="GO:0016757">
    <property type="term" value="F:glycosyltransferase activity"/>
    <property type="evidence" value="ECO:0007669"/>
    <property type="project" value="UniProtKB-KW"/>
</dbReference>
<dbReference type="InterPro" id="IPR029044">
    <property type="entry name" value="Nucleotide-diphossugar_trans"/>
</dbReference>
<evidence type="ECO:0000259" key="11">
    <source>
        <dbReference type="Pfam" id="PF00535"/>
    </source>
</evidence>
<comment type="caution">
    <text evidence="12">The sequence shown here is derived from an EMBL/GenBank/DDBJ whole genome shotgun (WGS) entry which is preliminary data.</text>
</comment>